<gene>
    <name evidence="1" type="ORF">BV22DRAFT_1130676</name>
</gene>
<reference evidence="1" key="1">
    <citation type="journal article" date="2021" name="New Phytol.">
        <title>Evolutionary innovations through gain and loss of genes in the ectomycorrhizal Boletales.</title>
        <authorList>
            <person name="Wu G."/>
            <person name="Miyauchi S."/>
            <person name="Morin E."/>
            <person name="Kuo A."/>
            <person name="Drula E."/>
            <person name="Varga T."/>
            <person name="Kohler A."/>
            <person name="Feng B."/>
            <person name="Cao Y."/>
            <person name="Lipzen A."/>
            <person name="Daum C."/>
            <person name="Hundley H."/>
            <person name="Pangilinan J."/>
            <person name="Johnson J."/>
            <person name="Barry K."/>
            <person name="LaButti K."/>
            <person name="Ng V."/>
            <person name="Ahrendt S."/>
            <person name="Min B."/>
            <person name="Choi I.G."/>
            <person name="Park H."/>
            <person name="Plett J.M."/>
            <person name="Magnuson J."/>
            <person name="Spatafora J.W."/>
            <person name="Nagy L.G."/>
            <person name="Henrissat B."/>
            <person name="Grigoriev I.V."/>
            <person name="Yang Z.L."/>
            <person name="Xu J."/>
            <person name="Martin F.M."/>
        </authorList>
    </citation>
    <scope>NUCLEOTIDE SEQUENCE</scope>
    <source>
        <strain evidence="1">KUC20120723A-06</strain>
    </source>
</reference>
<dbReference type="EMBL" id="MU266453">
    <property type="protein sequence ID" value="KAH7923409.1"/>
    <property type="molecule type" value="Genomic_DNA"/>
</dbReference>
<evidence type="ECO:0000313" key="2">
    <source>
        <dbReference type="Proteomes" id="UP000790709"/>
    </source>
</evidence>
<keyword evidence="2" id="KW-1185">Reference proteome</keyword>
<organism evidence="1 2">
    <name type="scientific">Leucogyrophana mollusca</name>
    <dbReference type="NCBI Taxonomy" id="85980"/>
    <lineage>
        <taxon>Eukaryota</taxon>
        <taxon>Fungi</taxon>
        <taxon>Dikarya</taxon>
        <taxon>Basidiomycota</taxon>
        <taxon>Agaricomycotina</taxon>
        <taxon>Agaricomycetes</taxon>
        <taxon>Agaricomycetidae</taxon>
        <taxon>Boletales</taxon>
        <taxon>Boletales incertae sedis</taxon>
        <taxon>Leucogyrophana</taxon>
    </lineage>
</organism>
<evidence type="ECO:0000313" key="1">
    <source>
        <dbReference type="EMBL" id="KAH7923409.1"/>
    </source>
</evidence>
<protein>
    <submittedName>
        <fullName evidence="1">Uncharacterized protein</fullName>
    </submittedName>
</protein>
<proteinExistence type="predicted"/>
<comment type="caution">
    <text evidence="1">The sequence shown here is derived from an EMBL/GenBank/DDBJ whole genome shotgun (WGS) entry which is preliminary data.</text>
</comment>
<accession>A0ACB8BD27</accession>
<sequence>MSDMQLIEVDLTSGHEFTALIRALSVHAPCSLHILGGVLNSRERTEKFDGADPSKVCAWSSEPLNSIINPSSALFSVLIFSPVSHQFRFFCSAESFPGLPTEEEQAHVVGMMQSLLHLALAEGPKYDSALKPVRALEAPAERKQDERAMIVVGAVHEKWQSCLHTLAAAQNPCVRYVQPPAPSDTPTPSDDFSDKWVVSHIQESDIDTVRATSHIPRSKEYLLSRSAHSVCIRGRDEGGEAQKAVAWALMHTDGSIGTLYVDKEHRRKGFAQVVIKELVRKLDFKKGNGPSSNDDDLGGGALGWNWTEVDVWNDKGRGFFDSFPGWHLGWLCHWTYMNVGSEAT</sequence>
<dbReference type="Proteomes" id="UP000790709">
    <property type="component" value="Unassembled WGS sequence"/>
</dbReference>
<name>A0ACB8BD27_9AGAM</name>